<name>A0A9N9IKJ1_9GLOM</name>
<evidence type="ECO:0000313" key="2">
    <source>
        <dbReference type="EMBL" id="CAG8739595.1"/>
    </source>
</evidence>
<comment type="caution">
    <text evidence="2">The sequence shown here is derived from an EMBL/GenBank/DDBJ whole genome shotgun (WGS) entry which is preliminary data.</text>
</comment>
<sequence>MTRETKLKKYTRKFRSEKGDIAQVTNQYLEDTSKLLGRKLRRREISQEEYEIRIKEIEQIKNAINDLQIQIKNLQDELNSLKDENRKLRQENSELHDSLNGLCNNFNNDKQIQVKNQEVINLHRIIRKILEDYNQKYKRDSTGSSKITDFIKTEITEKKKWKDIETSEILAEIVFQLDLNSLLAFSLENDPKKNLFMAIHSVDSYQLVGYYMNPSIRHSNFSSHLLFFLRKDVDTALSEYNMLPENLRSEWIEKKSNFVQEYQTEILKMKHPNITDENIQNILGNAPFYFQNNFNLQDYL</sequence>
<dbReference type="Proteomes" id="UP000789396">
    <property type="component" value="Unassembled WGS sequence"/>
</dbReference>
<feature type="coiled-coil region" evidence="1">
    <location>
        <begin position="57"/>
        <end position="98"/>
    </location>
</feature>
<protein>
    <submittedName>
        <fullName evidence="2">3003_t:CDS:1</fullName>
    </submittedName>
</protein>
<dbReference type="OrthoDB" id="2478004at2759"/>
<evidence type="ECO:0000313" key="3">
    <source>
        <dbReference type="Proteomes" id="UP000789396"/>
    </source>
</evidence>
<keyword evidence="3" id="KW-1185">Reference proteome</keyword>
<accession>A0A9N9IKJ1</accession>
<reference evidence="2" key="1">
    <citation type="submission" date="2021-06" db="EMBL/GenBank/DDBJ databases">
        <authorList>
            <person name="Kallberg Y."/>
            <person name="Tangrot J."/>
            <person name="Rosling A."/>
        </authorList>
    </citation>
    <scope>NUCLEOTIDE SEQUENCE</scope>
    <source>
        <strain evidence="2">IN212</strain>
    </source>
</reference>
<dbReference type="AlphaFoldDB" id="A0A9N9IKJ1"/>
<dbReference type="Gene3D" id="1.20.5.340">
    <property type="match status" value="1"/>
</dbReference>
<evidence type="ECO:0000256" key="1">
    <source>
        <dbReference type="SAM" id="Coils"/>
    </source>
</evidence>
<gene>
    <name evidence="2" type="ORF">RFULGI_LOCUS12754</name>
</gene>
<dbReference type="EMBL" id="CAJVPZ010031557">
    <property type="protein sequence ID" value="CAG8739595.1"/>
    <property type="molecule type" value="Genomic_DNA"/>
</dbReference>
<keyword evidence="1" id="KW-0175">Coiled coil</keyword>
<organism evidence="2 3">
    <name type="scientific">Racocetra fulgida</name>
    <dbReference type="NCBI Taxonomy" id="60492"/>
    <lineage>
        <taxon>Eukaryota</taxon>
        <taxon>Fungi</taxon>
        <taxon>Fungi incertae sedis</taxon>
        <taxon>Mucoromycota</taxon>
        <taxon>Glomeromycotina</taxon>
        <taxon>Glomeromycetes</taxon>
        <taxon>Diversisporales</taxon>
        <taxon>Gigasporaceae</taxon>
        <taxon>Racocetra</taxon>
    </lineage>
</organism>
<proteinExistence type="predicted"/>
<feature type="non-terminal residue" evidence="2">
    <location>
        <position position="300"/>
    </location>
</feature>